<dbReference type="CDD" id="cd12455">
    <property type="entry name" value="RRM_like_Smg4_UPF3"/>
    <property type="match status" value="1"/>
</dbReference>
<dbReference type="Pfam" id="PF03467">
    <property type="entry name" value="Smg4_UPF3"/>
    <property type="match status" value="1"/>
</dbReference>
<evidence type="ECO:0000256" key="2">
    <source>
        <dbReference type="ARBA" id="ARBA00005991"/>
    </source>
</evidence>
<dbReference type="PANTHER" id="PTHR13112:SF0">
    <property type="entry name" value="FI21285P1"/>
    <property type="match status" value="1"/>
</dbReference>
<organism evidence="7 8">
    <name type="scientific">Tremella mesenterica</name>
    <name type="common">Jelly fungus</name>
    <dbReference type="NCBI Taxonomy" id="5217"/>
    <lineage>
        <taxon>Eukaryota</taxon>
        <taxon>Fungi</taxon>
        <taxon>Dikarya</taxon>
        <taxon>Basidiomycota</taxon>
        <taxon>Agaricomycotina</taxon>
        <taxon>Tremellomycetes</taxon>
        <taxon>Tremellales</taxon>
        <taxon>Tremellaceae</taxon>
        <taxon>Tremella</taxon>
    </lineage>
</organism>
<feature type="domain" description="UPF3" evidence="6">
    <location>
        <begin position="13"/>
        <end position="115"/>
    </location>
</feature>
<dbReference type="Gene3D" id="3.30.70.330">
    <property type="match status" value="1"/>
</dbReference>
<dbReference type="STRING" id="5217.A0A4Q1B8U1"/>
<evidence type="ECO:0000256" key="1">
    <source>
        <dbReference type="ARBA" id="ARBA00004123"/>
    </source>
</evidence>
<dbReference type="GO" id="GO:0005737">
    <property type="term" value="C:cytoplasm"/>
    <property type="evidence" value="ECO:0007669"/>
    <property type="project" value="TreeGrafter"/>
</dbReference>
<reference evidence="7 8" key="1">
    <citation type="submission" date="2016-06" db="EMBL/GenBank/DDBJ databases">
        <title>Evolution of pathogenesis and genome organization in the Tremellales.</title>
        <authorList>
            <person name="Cuomo C."/>
            <person name="Litvintseva A."/>
            <person name="Heitman J."/>
            <person name="Chen Y."/>
            <person name="Sun S."/>
            <person name="Springer D."/>
            <person name="Dromer F."/>
            <person name="Young S."/>
            <person name="Zeng Q."/>
            <person name="Chapman S."/>
            <person name="Gujja S."/>
            <person name="Saif S."/>
            <person name="Birren B."/>
        </authorList>
    </citation>
    <scope>NUCLEOTIDE SEQUENCE [LARGE SCALE GENOMIC DNA]</scope>
    <source>
        <strain evidence="7 8">ATCC 28783</strain>
    </source>
</reference>
<dbReference type="PANTHER" id="PTHR13112">
    <property type="entry name" value="UPF3 REGULATOR OF NONSENSE TRANSCRIPTS-LIKE PROTEIN"/>
    <property type="match status" value="1"/>
</dbReference>
<dbReference type="InParanoid" id="A0A4Q1B8U1"/>
<evidence type="ECO:0000256" key="5">
    <source>
        <dbReference type="SAM" id="MobiDB-lite"/>
    </source>
</evidence>
<dbReference type="VEuPathDB" id="FungiDB:TREMEDRAFT_60453"/>
<keyword evidence="3" id="KW-0866">Nonsense-mediated mRNA decay</keyword>
<dbReference type="AlphaFoldDB" id="A0A4Q1B8U1"/>
<dbReference type="Proteomes" id="UP000289152">
    <property type="component" value="Unassembled WGS sequence"/>
</dbReference>
<evidence type="ECO:0000256" key="3">
    <source>
        <dbReference type="ARBA" id="ARBA00023161"/>
    </source>
</evidence>
<dbReference type="InterPro" id="IPR035979">
    <property type="entry name" value="RBD_domain_sf"/>
</dbReference>
<comment type="similarity">
    <text evidence="2">Belongs to the RENT3 family.</text>
</comment>
<sequence>MTEQAASSAPSLRTKLVIRRLPPTLPEEIFWTSVSQWVNESCVWRRYVKGKAADGGERARYSRAYCLLPDEQAVIFRTDFNGHVYQYQALVEPAPLQKTPNKPKKIDVRQGTIETVTPVAPVPPPTETTPIIDAIREKKALKSLTQFKETYTAFTSSKSSEDRAKKLALASVTAATEKRTSGQVDSGPVLVAGKGREVTSVPVPNKKKDASPSGKEDKKKGRNRGKGKGGGGSPARAEGKPKSVTADILDPPTTPKTIQPAQSEPSVPRPSTGPSKTTGRSTPSDHGGSDSGRGRGKGGQKAGHNDGKTRGGAGGGRGRGRSKDRASEAEGAEGSKGSRGTRGTGGEQSRRLHAAVADILKQNSEAERGGGGGRGRRGRGRGRGGPAGVAVESRIDD</sequence>
<dbReference type="InterPro" id="IPR039722">
    <property type="entry name" value="Upf3"/>
</dbReference>
<dbReference type="GO" id="GO:0000184">
    <property type="term" value="P:nuclear-transcribed mRNA catabolic process, nonsense-mediated decay"/>
    <property type="evidence" value="ECO:0007669"/>
    <property type="project" value="UniProtKB-KW"/>
</dbReference>
<evidence type="ECO:0000313" key="8">
    <source>
        <dbReference type="Proteomes" id="UP000289152"/>
    </source>
</evidence>
<name>A0A4Q1B8U1_TREME</name>
<keyword evidence="8" id="KW-1185">Reference proteome</keyword>
<comment type="subcellular location">
    <subcellularLocation>
        <location evidence="1">Nucleus</location>
    </subcellularLocation>
</comment>
<protein>
    <recommendedName>
        <fullName evidence="6">UPF3 domain-containing protein</fullName>
    </recommendedName>
</protein>
<evidence type="ECO:0000256" key="4">
    <source>
        <dbReference type="ARBA" id="ARBA00023242"/>
    </source>
</evidence>
<feature type="compositionally biased region" description="Basic and acidic residues" evidence="5">
    <location>
        <begin position="206"/>
        <end position="219"/>
    </location>
</feature>
<dbReference type="InterPro" id="IPR012677">
    <property type="entry name" value="Nucleotide-bd_a/b_plait_sf"/>
</dbReference>
<evidence type="ECO:0000313" key="7">
    <source>
        <dbReference type="EMBL" id="RXK35178.1"/>
    </source>
</evidence>
<gene>
    <name evidence="7" type="ORF">M231_07549</name>
</gene>
<dbReference type="InterPro" id="IPR005120">
    <property type="entry name" value="UPF3_dom"/>
</dbReference>
<dbReference type="GO" id="GO:0045727">
    <property type="term" value="P:positive regulation of translation"/>
    <property type="evidence" value="ECO:0007669"/>
    <property type="project" value="TreeGrafter"/>
</dbReference>
<accession>A0A4Q1B8U1</accession>
<dbReference type="GO" id="GO:0003729">
    <property type="term" value="F:mRNA binding"/>
    <property type="evidence" value="ECO:0007669"/>
    <property type="project" value="TreeGrafter"/>
</dbReference>
<dbReference type="GO" id="GO:0005730">
    <property type="term" value="C:nucleolus"/>
    <property type="evidence" value="ECO:0007669"/>
    <property type="project" value="TreeGrafter"/>
</dbReference>
<comment type="caution">
    <text evidence="7">The sequence shown here is derived from an EMBL/GenBank/DDBJ whole genome shotgun (WGS) entry which is preliminary data.</text>
</comment>
<proteinExistence type="inferred from homology"/>
<feature type="compositionally biased region" description="Polar residues" evidence="5">
    <location>
        <begin position="272"/>
        <end position="284"/>
    </location>
</feature>
<dbReference type="EMBL" id="SDIL01000153">
    <property type="protein sequence ID" value="RXK35178.1"/>
    <property type="molecule type" value="Genomic_DNA"/>
</dbReference>
<keyword evidence="4" id="KW-0539">Nucleus</keyword>
<dbReference type="SUPFAM" id="SSF54928">
    <property type="entry name" value="RNA-binding domain, RBD"/>
    <property type="match status" value="1"/>
</dbReference>
<dbReference type="OrthoDB" id="18087at2759"/>
<feature type="region of interest" description="Disordered" evidence="5">
    <location>
        <begin position="173"/>
        <end position="397"/>
    </location>
</feature>
<feature type="compositionally biased region" description="Polar residues" evidence="5">
    <location>
        <begin position="255"/>
        <end position="265"/>
    </location>
</feature>
<evidence type="ECO:0000259" key="6">
    <source>
        <dbReference type="Pfam" id="PF03467"/>
    </source>
</evidence>